<evidence type="ECO:0000256" key="7">
    <source>
        <dbReference type="SAM" id="SignalP"/>
    </source>
</evidence>
<feature type="chain" id="PRO_5040105352" description="PH-response regulator protein palI/RIM9" evidence="7">
    <location>
        <begin position="23"/>
        <end position="623"/>
    </location>
</feature>
<keyword evidence="4 6" id="KW-0472">Membrane</keyword>
<evidence type="ECO:0000256" key="6">
    <source>
        <dbReference type="SAM" id="Phobius"/>
    </source>
</evidence>
<feature type="region of interest" description="Disordered" evidence="5">
    <location>
        <begin position="488"/>
        <end position="623"/>
    </location>
</feature>
<feature type="compositionally biased region" description="Polar residues" evidence="5">
    <location>
        <begin position="549"/>
        <end position="564"/>
    </location>
</feature>
<dbReference type="AlphaFoldDB" id="A0A9N9YXD6"/>
<dbReference type="GO" id="GO:0005886">
    <property type="term" value="C:plasma membrane"/>
    <property type="evidence" value="ECO:0007669"/>
    <property type="project" value="InterPro"/>
</dbReference>
<protein>
    <recommendedName>
        <fullName evidence="10">PH-response regulator protein palI/RIM9</fullName>
    </recommendedName>
</protein>
<proteinExistence type="predicted"/>
<feature type="transmembrane region" description="Helical" evidence="6">
    <location>
        <begin position="82"/>
        <end position="105"/>
    </location>
</feature>
<reference evidence="8 9" key="2">
    <citation type="submission" date="2021-10" db="EMBL/GenBank/DDBJ databases">
        <authorList>
            <person name="Piombo E."/>
        </authorList>
    </citation>
    <scope>NUCLEOTIDE SEQUENCE [LARGE SCALE GENOMIC DNA]</scope>
</reference>
<feature type="compositionally biased region" description="Polar residues" evidence="5">
    <location>
        <begin position="246"/>
        <end position="275"/>
    </location>
</feature>
<dbReference type="InterPro" id="IPR051380">
    <property type="entry name" value="pH-response_reg_palI/RIM9"/>
</dbReference>
<feature type="region of interest" description="Disordered" evidence="5">
    <location>
        <begin position="238"/>
        <end position="468"/>
    </location>
</feature>
<evidence type="ECO:0000256" key="4">
    <source>
        <dbReference type="ARBA" id="ARBA00023136"/>
    </source>
</evidence>
<feature type="signal peptide" evidence="7">
    <location>
        <begin position="1"/>
        <end position="22"/>
    </location>
</feature>
<gene>
    <name evidence="8" type="ORF">CSOL1703_00003532</name>
</gene>
<evidence type="ECO:0000313" key="9">
    <source>
        <dbReference type="Proteomes" id="UP000775872"/>
    </source>
</evidence>
<keyword evidence="3 6" id="KW-1133">Transmembrane helix</keyword>
<evidence type="ECO:0000256" key="2">
    <source>
        <dbReference type="ARBA" id="ARBA00022692"/>
    </source>
</evidence>
<dbReference type="PANTHER" id="PTHR28013:SF3">
    <property type="entry name" value="PROTEIN DCV1-RELATED"/>
    <property type="match status" value="1"/>
</dbReference>
<dbReference type="PANTHER" id="PTHR28013">
    <property type="entry name" value="PROTEIN DCV1-RELATED"/>
    <property type="match status" value="1"/>
</dbReference>
<evidence type="ECO:0000313" key="8">
    <source>
        <dbReference type="EMBL" id="CAH0039236.1"/>
    </source>
</evidence>
<reference evidence="9" key="1">
    <citation type="submission" date="2019-06" db="EMBL/GenBank/DDBJ databases">
        <authorList>
            <person name="Broberg M."/>
        </authorList>
    </citation>
    <scope>NUCLEOTIDE SEQUENCE [LARGE SCALE GENOMIC DNA]</scope>
</reference>
<organism evidence="8 9">
    <name type="scientific">Clonostachys solani</name>
    <dbReference type="NCBI Taxonomy" id="160281"/>
    <lineage>
        <taxon>Eukaryota</taxon>
        <taxon>Fungi</taxon>
        <taxon>Dikarya</taxon>
        <taxon>Ascomycota</taxon>
        <taxon>Pezizomycotina</taxon>
        <taxon>Sordariomycetes</taxon>
        <taxon>Hypocreomycetidae</taxon>
        <taxon>Hypocreales</taxon>
        <taxon>Bionectriaceae</taxon>
        <taxon>Clonostachys</taxon>
    </lineage>
</organism>
<dbReference type="EMBL" id="CABFOC020000002">
    <property type="protein sequence ID" value="CAH0039236.1"/>
    <property type="molecule type" value="Genomic_DNA"/>
</dbReference>
<evidence type="ECO:0008006" key="10">
    <source>
        <dbReference type="Google" id="ProtNLM"/>
    </source>
</evidence>
<comment type="subcellular location">
    <subcellularLocation>
        <location evidence="1">Membrane</location>
        <topology evidence="1">Multi-pass membrane protein</topology>
    </subcellularLocation>
</comment>
<comment type="caution">
    <text evidence="8">The sequence shown here is derived from an EMBL/GenBank/DDBJ whole genome shotgun (WGS) entry which is preliminary data.</text>
</comment>
<feature type="compositionally biased region" description="Gly residues" evidence="5">
    <location>
        <begin position="303"/>
        <end position="349"/>
    </location>
</feature>
<keyword evidence="7" id="KW-0732">Signal</keyword>
<dbReference type="GO" id="GO:0035838">
    <property type="term" value="C:growing cell tip"/>
    <property type="evidence" value="ECO:0007669"/>
    <property type="project" value="TreeGrafter"/>
</dbReference>
<keyword evidence="9" id="KW-1185">Reference proteome</keyword>
<feature type="compositionally biased region" description="Low complexity" evidence="5">
    <location>
        <begin position="600"/>
        <end position="611"/>
    </location>
</feature>
<evidence type="ECO:0000256" key="1">
    <source>
        <dbReference type="ARBA" id="ARBA00004141"/>
    </source>
</evidence>
<feature type="transmembrane region" description="Helical" evidence="6">
    <location>
        <begin position="149"/>
        <end position="171"/>
    </location>
</feature>
<keyword evidence="2 6" id="KW-0812">Transmembrane</keyword>
<dbReference type="GO" id="GO:0032153">
    <property type="term" value="C:cell division site"/>
    <property type="evidence" value="ECO:0007669"/>
    <property type="project" value="TreeGrafter"/>
</dbReference>
<sequence>MLRPATPLSVMLFAALALQILAVISTPVIKAIPLGSFGGYSFGVFGYCDAKSKCSGISIGYKIGAVSDDTDFDMPRTVRETLTMILILHPVAAGLTLLMFILAVTSHFHSPAHSGRFLLVFSILIILTFLVSLAAFLMDVLVFIPHIAWGSYLVLASTILLLISLVVSCVIRKTMLGRKTRRRQVAENAEMSGENFYNREAALKPIESTFSAPVAPTTTAQETLPTFATFEQKAADTISDERIPLTQRSPSTSSPAPMNAYNRSISPRDQFNNSPSGPPDAYGIARGPSNESMRSRGSQRGAYRGGRGGYGRGGMDMYGGGGSMRGRGGYGPPGRGGYPPRGGPRGGGLAPPPRGAYAGGMRGGRSPPPGPYNGNGPYDRRPSPGYNNNQPAVGEVSPISDGFPDNSLPRAESPPPLPDDPGLIGRAVDMPQPRPTPPQGYGQLRDNDSDVAGMVGLQQGMAPPNRHETYMSVESKYSTDEQYMPARTAWNQTPGRGSPMQGGPAPGAAKSDYYEDVDPRFEGRQSSNVLPPAGEPAYEDARAHGARSPTGSERSNFTSISQRGVNPRWEAPPPMPHQHARRQVQQRQDMLLDNPDFQVPGSRPGPRNGPGTVPGSAYPGGGF</sequence>
<dbReference type="InterPro" id="IPR009571">
    <property type="entry name" value="SUR7/Rim9-like_fungi"/>
</dbReference>
<feature type="transmembrane region" description="Helical" evidence="6">
    <location>
        <begin position="117"/>
        <end position="137"/>
    </location>
</feature>
<evidence type="ECO:0000256" key="3">
    <source>
        <dbReference type="ARBA" id="ARBA00022989"/>
    </source>
</evidence>
<dbReference type="Proteomes" id="UP000775872">
    <property type="component" value="Unassembled WGS sequence"/>
</dbReference>
<dbReference type="OrthoDB" id="2354757at2759"/>
<evidence type="ECO:0000256" key="5">
    <source>
        <dbReference type="SAM" id="MobiDB-lite"/>
    </source>
</evidence>
<accession>A0A9N9YXD6</accession>
<name>A0A9N9YXD6_9HYPO</name>
<dbReference type="Pfam" id="PF06687">
    <property type="entry name" value="SUR7"/>
    <property type="match status" value="1"/>
</dbReference>